<dbReference type="Pfam" id="PF07592">
    <property type="entry name" value="DDE_Tnp_ISAZ013"/>
    <property type="match status" value="1"/>
</dbReference>
<reference evidence="2" key="2">
    <citation type="journal article" date="2021" name="Mar. Drugs">
        <title>Genome Reduction and Secondary Metabolism of the Marine Sponge-Associated Cyanobacterium Leptothoe.</title>
        <authorList>
            <person name="Konstantinou D."/>
            <person name="Popin R.V."/>
            <person name="Fewer D.P."/>
            <person name="Sivonen K."/>
            <person name="Gkelis S."/>
        </authorList>
    </citation>
    <scope>NUCLEOTIDE SEQUENCE</scope>
    <source>
        <strain evidence="2">TAU-MAC 1115</strain>
    </source>
</reference>
<proteinExistence type="predicted"/>
<comment type="caution">
    <text evidence="2">The sequence shown here is derived from an EMBL/GenBank/DDBJ whole genome shotgun (WGS) entry which is preliminary data.</text>
</comment>
<dbReference type="EMBL" id="JADOES010000042">
    <property type="protein sequence ID" value="MBT9317296.1"/>
    <property type="molecule type" value="Genomic_DNA"/>
</dbReference>
<reference evidence="2" key="1">
    <citation type="submission" date="2020-11" db="EMBL/GenBank/DDBJ databases">
        <authorList>
            <person name="Konstantinou D."/>
            <person name="Gkelis S."/>
            <person name="Popin R."/>
            <person name="Fewer D."/>
            <person name="Sivonen K."/>
        </authorList>
    </citation>
    <scope>NUCLEOTIDE SEQUENCE</scope>
    <source>
        <strain evidence="2">TAU-MAC 1115</strain>
    </source>
</reference>
<dbReference type="Proteomes" id="UP000717364">
    <property type="component" value="Unassembled WGS sequence"/>
</dbReference>
<sequence>MLLLGYRPNVALPGHGGISSVSRATGLSRTTIHAGIAELDHPQSSSSSRSNQTKIRQSGGGRKPLCETDPTLLSDLKYLVDPVTRGDPESPLCWTSKSAAKLTKDLQDKGHQISPRTVCTLLDELGYSLQANRKTQEGKEHPDRDAQFQHIADTVTAFQTCHQPVISVDAKKKELVGNYKNEGRDWQPKKTPIQTKAHDFMDKKLGKVIPYGVYDITQNQGWVSSRYRP</sequence>
<gene>
    <name evidence="2" type="ORF">IXB50_17875</name>
</gene>
<feature type="region of interest" description="Disordered" evidence="1">
    <location>
        <begin position="39"/>
        <end position="68"/>
    </location>
</feature>
<dbReference type="AlphaFoldDB" id="A0A947DHY4"/>
<evidence type="ECO:0000313" key="3">
    <source>
        <dbReference type="Proteomes" id="UP000717364"/>
    </source>
</evidence>
<evidence type="ECO:0000313" key="2">
    <source>
        <dbReference type="EMBL" id="MBT9317296.1"/>
    </source>
</evidence>
<organism evidence="2 3">
    <name type="scientific">Leptothoe spongobia TAU-MAC 1115</name>
    <dbReference type="NCBI Taxonomy" id="1967444"/>
    <lineage>
        <taxon>Bacteria</taxon>
        <taxon>Bacillati</taxon>
        <taxon>Cyanobacteriota</taxon>
        <taxon>Cyanophyceae</taxon>
        <taxon>Nodosilineales</taxon>
        <taxon>Cymatolegaceae</taxon>
        <taxon>Leptothoe</taxon>
        <taxon>Leptothoe spongobia</taxon>
    </lineage>
</organism>
<name>A0A947DHY4_9CYAN</name>
<dbReference type="InterPro" id="IPR011518">
    <property type="entry name" value="Transposase_36"/>
</dbReference>
<evidence type="ECO:0000256" key="1">
    <source>
        <dbReference type="SAM" id="MobiDB-lite"/>
    </source>
</evidence>
<protein>
    <submittedName>
        <fullName evidence="2">ISAzo13 family transposase</fullName>
    </submittedName>
</protein>
<accession>A0A947DHY4</accession>
<keyword evidence="3" id="KW-1185">Reference proteome</keyword>
<dbReference type="NCBIfam" id="NF033519">
    <property type="entry name" value="transpos_ISAzo13"/>
    <property type="match status" value="1"/>
</dbReference>